<name>A0A9K3H1T5_HELAN</name>
<protein>
    <recommendedName>
        <fullName evidence="4">Beta-lactamase/transpeptidase-like protein</fullName>
    </recommendedName>
</protein>
<gene>
    <name evidence="2" type="ORF">HanXRQr2_Chr15g0689451</name>
</gene>
<dbReference type="Proteomes" id="UP000215914">
    <property type="component" value="Unassembled WGS sequence"/>
</dbReference>
<reference evidence="2" key="2">
    <citation type="submission" date="2020-06" db="EMBL/GenBank/DDBJ databases">
        <title>Helianthus annuus Genome sequencing and assembly Release 2.</title>
        <authorList>
            <person name="Gouzy J."/>
            <person name="Langlade N."/>
            <person name="Munos S."/>
        </authorList>
    </citation>
    <scope>NUCLEOTIDE SEQUENCE</scope>
    <source>
        <tissue evidence="2">Leaves</tissue>
    </source>
</reference>
<evidence type="ECO:0000313" key="3">
    <source>
        <dbReference type="Proteomes" id="UP000215914"/>
    </source>
</evidence>
<evidence type="ECO:0008006" key="4">
    <source>
        <dbReference type="Google" id="ProtNLM"/>
    </source>
</evidence>
<feature type="region of interest" description="Disordered" evidence="1">
    <location>
        <begin position="91"/>
        <end position="118"/>
    </location>
</feature>
<sequence length="118" mass="12899">MSMLWAPQNPRGFPVYGYKGKLGYSLMNVFDPKAGGAMVVAALPEGRPLWVDQIRDKFMHPLSESMATYANAVLGDDGEDETGVDLAHTREEPILLSSEESAGSYQDLTHRSTRAGPQ</sequence>
<organism evidence="2 3">
    <name type="scientific">Helianthus annuus</name>
    <name type="common">Common sunflower</name>
    <dbReference type="NCBI Taxonomy" id="4232"/>
    <lineage>
        <taxon>Eukaryota</taxon>
        <taxon>Viridiplantae</taxon>
        <taxon>Streptophyta</taxon>
        <taxon>Embryophyta</taxon>
        <taxon>Tracheophyta</taxon>
        <taxon>Spermatophyta</taxon>
        <taxon>Magnoliopsida</taxon>
        <taxon>eudicotyledons</taxon>
        <taxon>Gunneridae</taxon>
        <taxon>Pentapetalae</taxon>
        <taxon>asterids</taxon>
        <taxon>campanulids</taxon>
        <taxon>Asterales</taxon>
        <taxon>Asteraceae</taxon>
        <taxon>Asteroideae</taxon>
        <taxon>Heliantheae alliance</taxon>
        <taxon>Heliantheae</taxon>
        <taxon>Helianthus</taxon>
    </lineage>
</organism>
<dbReference type="Gramene" id="mRNA:HanXRQr2_Chr15g0689451">
    <property type="protein sequence ID" value="mRNA:HanXRQr2_Chr15g0689451"/>
    <property type="gene ID" value="HanXRQr2_Chr15g0689451"/>
</dbReference>
<dbReference type="AlphaFoldDB" id="A0A9K3H1T5"/>
<keyword evidence="3" id="KW-1185">Reference proteome</keyword>
<reference evidence="2" key="1">
    <citation type="journal article" date="2017" name="Nature">
        <title>The sunflower genome provides insights into oil metabolism, flowering and Asterid evolution.</title>
        <authorList>
            <person name="Badouin H."/>
            <person name="Gouzy J."/>
            <person name="Grassa C.J."/>
            <person name="Murat F."/>
            <person name="Staton S.E."/>
            <person name="Cottret L."/>
            <person name="Lelandais-Briere C."/>
            <person name="Owens G.L."/>
            <person name="Carrere S."/>
            <person name="Mayjonade B."/>
            <person name="Legrand L."/>
            <person name="Gill N."/>
            <person name="Kane N.C."/>
            <person name="Bowers J.E."/>
            <person name="Hubner S."/>
            <person name="Bellec A."/>
            <person name="Berard A."/>
            <person name="Berges H."/>
            <person name="Blanchet N."/>
            <person name="Boniface M.C."/>
            <person name="Brunel D."/>
            <person name="Catrice O."/>
            <person name="Chaidir N."/>
            <person name="Claudel C."/>
            <person name="Donnadieu C."/>
            <person name="Faraut T."/>
            <person name="Fievet G."/>
            <person name="Helmstetter N."/>
            <person name="King M."/>
            <person name="Knapp S.J."/>
            <person name="Lai Z."/>
            <person name="Le Paslier M.C."/>
            <person name="Lippi Y."/>
            <person name="Lorenzon L."/>
            <person name="Mandel J.R."/>
            <person name="Marage G."/>
            <person name="Marchand G."/>
            <person name="Marquand E."/>
            <person name="Bret-Mestries E."/>
            <person name="Morien E."/>
            <person name="Nambeesan S."/>
            <person name="Nguyen T."/>
            <person name="Pegot-Espagnet P."/>
            <person name="Pouilly N."/>
            <person name="Raftis F."/>
            <person name="Sallet E."/>
            <person name="Schiex T."/>
            <person name="Thomas J."/>
            <person name="Vandecasteele C."/>
            <person name="Vares D."/>
            <person name="Vear F."/>
            <person name="Vautrin S."/>
            <person name="Crespi M."/>
            <person name="Mangin B."/>
            <person name="Burke J.M."/>
            <person name="Salse J."/>
            <person name="Munos S."/>
            <person name="Vincourt P."/>
            <person name="Rieseberg L.H."/>
            <person name="Langlade N.B."/>
        </authorList>
    </citation>
    <scope>NUCLEOTIDE SEQUENCE</scope>
    <source>
        <tissue evidence="2">Leaves</tissue>
    </source>
</reference>
<feature type="compositionally biased region" description="Polar residues" evidence="1">
    <location>
        <begin position="98"/>
        <end position="107"/>
    </location>
</feature>
<dbReference type="EMBL" id="MNCJ02000330">
    <property type="protein sequence ID" value="KAF5764217.1"/>
    <property type="molecule type" value="Genomic_DNA"/>
</dbReference>
<evidence type="ECO:0000313" key="2">
    <source>
        <dbReference type="EMBL" id="KAF5764217.1"/>
    </source>
</evidence>
<comment type="caution">
    <text evidence="2">The sequence shown here is derived from an EMBL/GenBank/DDBJ whole genome shotgun (WGS) entry which is preliminary data.</text>
</comment>
<proteinExistence type="predicted"/>
<evidence type="ECO:0000256" key="1">
    <source>
        <dbReference type="SAM" id="MobiDB-lite"/>
    </source>
</evidence>
<accession>A0A9K3H1T5</accession>